<dbReference type="Proteomes" id="UP000503312">
    <property type="component" value="Chromosome"/>
</dbReference>
<evidence type="ECO:0000313" key="2">
    <source>
        <dbReference type="EMBL" id="QKM64203.1"/>
    </source>
</evidence>
<name>A0A6M9Q631_9BURK</name>
<organism evidence="2 3">
    <name type="scientific">Polynucleobacter tropicus</name>
    <dbReference type="NCBI Taxonomy" id="1743174"/>
    <lineage>
        <taxon>Bacteria</taxon>
        <taxon>Pseudomonadati</taxon>
        <taxon>Pseudomonadota</taxon>
        <taxon>Betaproteobacteria</taxon>
        <taxon>Burkholderiales</taxon>
        <taxon>Burkholderiaceae</taxon>
        <taxon>Polynucleobacter</taxon>
    </lineage>
</organism>
<keyword evidence="2" id="KW-0238">DNA-binding</keyword>
<dbReference type="InterPro" id="IPR010994">
    <property type="entry name" value="RuvA_2-like"/>
</dbReference>
<evidence type="ECO:0000313" key="3">
    <source>
        <dbReference type="Proteomes" id="UP000503312"/>
    </source>
</evidence>
<dbReference type="SUPFAM" id="SSF47781">
    <property type="entry name" value="RuvA domain 2-like"/>
    <property type="match status" value="1"/>
</dbReference>
<dbReference type="InterPro" id="IPR051675">
    <property type="entry name" value="Endo/Exo/Phosphatase_dom_1"/>
</dbReference>
<feature type="compositionally biased region" description="Basic and acidic residues" evidence="1">
    <location>
        <begin position="135"/>
        <end position="145"/>
    </location>
</feature>
<protein>
    <submittedName>
        <fullName evidence="2">DNA-binding protein</fullName>
    </submittedName>
</protein>
<evidence type="ECO:0000256" key="1">
    <source>
        <dbReference type="SAM" id="MobiDB-lite"/>
    </source>
</evidence>
<reference evidence="2 3" key="1">
    <citation type="submission" date="2018-04" db="EMBL/GenBank/DDBJ databases">
        <title>Polynucleobacter sp. UH21B genome.</title>
        <authorList>
            <person name="Hahn M.W."/>
        </authorList>
    </citation>
    <scope>NUCLEOTIDE SEQUENCE [LARGE SCALE GENOMIC DNA]</scope>
    <source>
        <strain evidence="2 3">MWH-UH21B</strain>
    </source>
</reference>
<dbReference type="Pfam" id="PF12836">
    <property type="entry name" value="HHH_3"/>
    <property type="match status" value="1"/>
</dbReference>
<dbReference type="GO" id="GO:0003677">
    <property type="term" value="F:DNA binding"/>
    <property type="evidence" value="ECO:0007669"/>
    <property type="project" value="UniProtKB-KW"/>
</dbReference>
<dbReference type="RefSeq" id="WP_173955244.1">
    <property type="nucleotide sequence ID" value="NZ_CP028942.1"/>
</dbReference>
<dbReference type="NCBIfam" id="TIGR00426">
    <property type="entry name" value="competence protein ComEA helix-hairpin-helix repeat region"/>
    <property type="match status" value="1"/>
</dbReference>
<dbReference type="PANTHER" id="PTHR21180">
    <property type="entry name" value="ENDONUCLEASE/EXONUCLEASE/PHOSPHATASE FAMILY DOMAIN-CONTAINING PROTEIN 1"/>
    <property type="match status" value="1"/>
</dbReference>
<dbReference type="KEGG" id="ptrp:DCO17_02530"/>
<dbReference type="InterPro" id="IPR004509">
    <property type="entry name" value="Competence_ComEA_HhH"/>
</dbReference>
<gene>
    <name evidence="2" type="ORF">DCO17_02530</name>
</gene>
<keyword evidence="3" id="KW-1185">Reference proteome</keyword>
<proteinExistence type="predicted"/>
<sequence length="145" mass="15457">MTNVNFGSAKNMMRSALVSAVISISGLGISLGTAIASPINVNTASQSELESIKGIGPSKAKTIIAERQDGGHFQDANDLQKRVRGIGMRSVEKMVDNGLTIESPSSFREPNGRTQKEGGVSGRRHSRNQGNGRNSSERAAPHRRN</sequence>
<dbReference type="EMBL" id="CP028942">
    <property type="protein sequence ID" value="QKM64203.1"/>
    <property type="molecule type" value="Genomic_DNA"/>
</dbReference>
<dbReference type="AlphaFoldDB" id="A0A6M9Q631"/>
<feature type="region of interest" description="Disordered" evidence="1">
    <location>
        <begin position="94"/>
        <end position="145"/>
    </location>
</feature>
<dbReference type="PANTHER" id="PTHR21180:SF32">
    <property type="entry name" value="ENDONUCLEASE_EXONUCLEASE_PHOSPHATASE FAMILY DOMAIN-CONTAINING PROTEIN 1"/>
    <property type="match status" value="1"/>
</dbReference>
<dbReference type="Gene3D" id="1.10.150.280">
    <property type="entry name" value="AF1531-like domain"/>
    <property type="match status" value="1"/>
</dbReference>
<accession>A0A6M9Q631</accession>